<feature type="region of interest" description="Disordered" evidence="4">
    <location>
        <begin position="265"/>
        <end position="292"/>
    </location>
</feature>
<dbReference type="Proteomes" id="UP001221898">
    <property type="component" value="Unassembled WGS sequence"/>
</dbReference>
<evidence type="ECO:0000256" key="2">
    <source>
        <dbReference type="ARBA" id="ARBA00022741"/>
    </source>
</evidence>
<dbReference type="PANTHER" id="PTHR10903">
    <property type="entry name" value="GTPASE, IMAP FAMILY MEMBER-RELATED"/>
    <property type="match status" value="1"/>
</dbReference>
<feature type="region of interest" description="Disordered" evidence="4">
    <location>
        <begin position="211"/>
        <end position="233"/>
    </location>
</feature>
<keyword evidence="7" id="KW-1185">Reference proteome</keyword>
<dbReference type="EMBL" id="JAINUG010000105">
    <property type="protein sequence ID" value="KAJ8396630.1"/>
    <property type="molecule type" value="Genomic_DNA"/>
</dbReference>
<evidence type="ECO:0000313" key="6">
    <source>
        <dbReference type="EMBL" id="KAJ8396630.1"/>
    </source>
</evidence>
<comment type="caution">
    <text evidence="6">The sequence shown here is derived from an EMBL/GenBank/DDBJ whole genome shotgun (WGS) entry which is preliminary data.</text>
</comment>
<keyword evidence="3" id="KW-0342">GTP-binding</keyword>
<feature type="domain" description="AIG1-type G" evidence="5">
    <location>
        <begin position="15"/>
        <end position="207"/>
    </location>
</feature>
<feature type="region of interest" description="Disordered" evidence="4">
    <location>
        <begin position="339"/>
        <end position="387"/>
    </location>
</feature>
<keyword evidence="2" id="KW-0547">Nucleotide-binding</keyword>
<proteinExistence type="inferred from homology"/>
<dbReference type="AlphaFoldDB" id="A0AAD7WHB6"/>
<reference evidence="6" key="1">
    <citation type="journal article" date="2023" name="Science">
        <title>Genome structures resolve the early diversification of teleost fishes.</title>
        <authorList>
            <person name="Parey E."/>
            <person name="Louis A."/>
            <person name="Montfort J."/>
            <person name="Bouchez O."/>
            <person name="Roques C."/>
            <person name="Iampietro C."/>
            <person name="Lluch J."/>
            <person name="Castinel A."/>
            <person name="Donnadieu C."/>
            <person name="Desvignes T."/>
            <person name="Floi Bucao C."/>
            <person name="Jouanno E."/>
            <person name="Wen M."/>
            <person name="Mejri S."/>
            <person name="Dirks R."/>
            <person name="Jansen H."/>
            <person name="Henkel C."/>
            <person name="Chen W.J."/>
            <person name="Zahm M."/>
            <person name="Cabau C."/>
            <person name="Klopp C."/>
            <person name="Thompson A.W."/>
            <person name="Robinson-Rechavi M."/>
            <person name="Braasch I."/>
            <person name="Lecointre G."/>
            <person name="Bobe J."/>
            <person name="Postlethwait J.H."/>
            <person name="Berthelot C."/>
            <person name="Roest Crollius H."/>
            <person name="Guiguen Y."/>
        </authorList>
    </citation>
    <scope>NUCLEOTIDE SEQUENCE</scope>
    <source>
        <strain evidence="6">NC1722</strain>
    </source>
</reference>
<evidence type="ECO:0000256" key="4">
    <source>
        <dbReference type="SAM" id="MobiDB-lite"/>
    </source>
</evidence>
<sequence length="419" mass="49021">MEFSSDLLTGESGLPPELRIMLLGKRGAGLSSSGNTILGREEFDTRTITKSVKRHGEVAGRQVVVVDTPGWNIEETPEKVKREIVRSVSLFPADPHVLLLVVDARCSFTEKDRREVEDYLELFGDTIWRHTIVLFPCWECFKDTPIEKYIESKTALQSIVHKCGNRSHILNFNRADGTQVTGLLEKIDKMVAEKEQWYPLQMYLKTEERNRELKQRNDEKEREKEELEKRCEEKEREIDKLKQEVREKEMTQMETEQKHMREVTELKDREEERQGEIEDLRKENEGKGEEISQLKEELSKLKKENEESTAPVRNIVEIDLFMSGERRSELLWQEEDRRMQSEEEELRAQHQAEQEERERGMREGGSTRVANPPDFAGRLLENHPNSRPYSHVPTPMLASLVLPSGLMFSRFYVFSCRVL</sequence>
<dbReference type="Gene3D" id="3.40.50.300">
    <property type="entry name" value="P-loop containing nucleotide triphosphate hydrolases"/>
    <property type="match status" value="1"/>
</dbReference>
<dbReference type="Pfam" id="PF04548">
    <property type="entry name" value="AIG1"/>
    <property type="match status" value="1"/>
</dbReference>
<evidence type="ECO:0000256" key="3">
    <source>
        <dbReference type="ARBA" id="ARBA00023134"/>
    </source>
</evidence>
<dbReference type="FunFam" id="3.40.50.300:FF:001809">
    <property type="entry name" value="Si:ch1073-365p7.2"/>
    <property type="match status" value="1"/>
</dbReference>
<dbReference type="InterPro" id="IPR045058">
    <property type="entry name" value="GIMA/IAN/Toc"/>
</dbReference>
<comment type="similarity">
    <text evidence="1">Belongs to the TRAFAC class TrmE-Era-EngA-EngB-Septin-like GTPase superfamily. AIG1/Toc34/Toc159-like paraseptin GTPase family. IAN subfamily.</text>
</comment>
<evidence type="ECO:0000259" key="5">
    <source>
        <dbReference type="PROSITE" id="PS51720"/>
    </source>
</evidence>
<accession>A0AAD7WHB6</accession>
<evidence type="ECO:0000313" key="7">
    <source>
        <dbReference type="Proteomes" id="UP001221898"/>
    </source>
</evidence>
<evidence type="ECO:0000256" key="1">
    <source>
        <dbReference type="ARBA" id="ARBA00008535"/>
    </source>
</evidence>
<feature type="compositionally biased region" description="Basic and acidic residues" evidence="4">
    <location>
        <begin position="339"/>
        <end position="362"/>
    </location>
</feature>
<dbReference type="GO" id="GO:0005525">
    <property type="term" value="F:GTP binding"/>
    <property type="evidence" value="ECO:0007669"/>
    <property type="project" value="UniProtKB-KW"/>
</dbReference>
<dbReference type="InterPro" id="IPR006703">
    <property type="entry name" value="G_AIG1"/>
</dbReference>
<gene>
    <name evidence="6" type="ORF">AAFF_G00016960</name>
</gene>
<dbReference type="PANTHER" id="PTHR10903:SF107">
    <property type="entry name" value="GTPASE IMAP FAMILY MEMBER 4-LIKE-RELATED"/>
    <property type="match status" value="1"/>
</dbReference>
<dbReference type="SUPFAM" id="SSF52540">
    <property type="entry name" value="P-loop containing nucleoside triphosphate hydrolases"/>
    <property type="match status" value="1"/>
</dbReference>
<organism evidence="6 7">
    <name type="scientific">Aldrovandia affinis</name>
    <dbReference type="NCBI Taxonomy" id="143900"/>
    <lineage>
        <taxon>Eukaryota</taxon>
        <taxon>Metazoa</taxon>
        <taxon>Chordata</taxon>
        <taxon>Craniata</taxon>
        <taxon>Vertebrata</taxon>
        <taxon>Euteleostomi</taxon>
        <taxon>Actinopterygii</taxon>
        <taxon>Neopterygii</taxon>
        <taxon>Teleostei</taxon>
        <taxon>Notacanthiformes</taxon>
        <taxon>Halosauridae</taxon>
        <taxon>Aldrovandia</taxon>
    </lineage>
</organism>
<dbReference type="PROSITE" id="PS51720">
    <property type="entry name" value="G_AIG1"/>
    <property type="match status" value="1"/>
</dbReference>
<name>A0AAD7WHB6_9TELE</name>
<dbReference type="InterPro" id="IPR027417">
    <property type="entry name" value="P-loop_NTPase"/>
</dbReference>
<protein>
    <recommendedName>
        <fullName evidence="5">AIG1-type G domain-containing protein</fullName>
    </recommendedName>
</protein>